<evidence type="ECO:0000256" key="5">
    <source>
        <dbReference type="ARBA" id="ARBA00022840"/>
    </source>
</evidence>
<feature type="binding site" evidence="8">
    <location>
        <position position="158"/>
    </location>
    <ligand>
        <name>ATP</name>
        <dbReference type="ChEBI" id="CHEBI:30616"/>
    </ligand>
</feature>
<feature type="region of interest" description="Domain IV, binds dsDNA" evidence="8">
    <location>
        <begin position="333"/>
        <end position="455"/>
    </location>
</feature>
<dbReference type="InterPro" id="IPR010921">
    <property type="entry name" value="Trp_repressor/repl_initiator"/>
</dbReference>
<keyword evidence="6 8" id="KW-0446">Lipid-binding</keyword>
<feature type="binding site" evidence="8">
    <location>
        <position position="157"/>
    </location>
    <ligand>
        <name>ATP</name>
        <dbReference type="ChEBI" id="CHEBI:30616"/>
    </ligand>
</feature>
<dbReference type="EMBL" id="JADINA010000011">
    <property type="protein sequence ID" value="MBO8425965.1"/>
    <property type="molecule type" value="Genomic_DNA"/>
</dbReference>
<dbReference type="CDD" id="cd06571">
    <property type="entry name" value="Bac_DnaA_C"/>
    <property type="match status" value="1"/>
</dbReference>
<dbReference type="InterPro" id="IPR001957">
    <property type="entry name" value="Chromosome_initiator_DnaA"/>
</dbReference>
<dbReference type="GO" id="GO:0006275">
    <property type="term" value="P:regulation of DNA replication"/>
    <property type="evidence" value="ECO:0007669"/>
    <property type="project" value="UniProtKB-UniRule"/>
</dbReference>
<comment type="subunit">
    <text evidence="8">Oligomerizes as a right-handed, spiral filament on DNA at oriC.</text>
</comment>
<dbReference type="InterPro" id="IPR027417">
    <property type="entry name" value="P-loop_NTPase"/>
</dbReference>
<dbReference type="PANTHER" id="PTHR30050">
    <property type="entry name" value="CHROMOSOMAL REPLICATION INITIATOR PROTEIN DNAA"/>
    <property type="match status" value="1"/>
</dbReference>
<keyword evidence="7 8" id="KW-0238">DNA-binding</keyword>
<dbReference type="InterPro" id="IPR003593">
    <property type="entry name" value="AAA+_ATPase"/>
</dbReference>
<name>A0A9D9DH21_9FIRM</name>
<dbReference type="InterPro" id="IPR020591">
    <property type="entry name" value="Chromosome_initiator_DnaA-like"/>
</dbReference>
<dbReference type="SUPFAM" id="SSF52540">
    <property type="entry name" value="P-loop containing nucleoside triphosphate hydrolases"/>
    <property type="match status" value="1"/>
</dbReference>
<evidence type="ECO:0000256" key="4">
    <source>
        <dbReference type="ARBA" id="ARBA00022741"/>
    </source>
</evidence>
<evidence type="ECO:0000256" key="8">
    <source>
        <dbReference type="HAMAP-Rule" id="MF_00377"/>
    </source>
</evidence>
<dbReference type="PRINTS" id="PR00051">
    <property type="entry name" value="DNAA"/>
</dbReference>
<evidence type="ECO:0000313" key="15">
    <source>
        <dbReference type="Proteomes" id="UP000823634"/>
    </source>
</evidence>
<dbReference type="HAMAP" id="MF_00377">
    <property type="entry name" value="DnaA_bact"/>
    <property type="match status" value="1"/>
</dbReference>
<dbReference type="Gene3D" id="3.30.300.180">
    <property type="match status" value="1"/>
</dbReference>
<dbReference type="AlphaFoldDB" id="A0A9D9DH21"/>
<proteinExistence type="inferred from homology"/>
<reference evidence="14" key="1">
    <citation type="submission" date="2020-10" db="EMBL/GenBank/DDBJ databases">
        <authorList>
            <person name="Gilroy R."/>
        </authorList>
    </citation>
    <scope>NUCLEOTIDE SEQUENCE</scope>
    <source>
        <strain evidence="14">17113</strain>
    </source>
</reference>
<comment type="subcellular location">
    <subcellularLocation>
        <location evidence="8">Cytoplasm</location>
    </subcellularLocation>
</comment>
<dbReference type="Gene3D" id="3.40.50.300">
    <property type="entry name" value="P-loop containing nucleotide triphosphate hydrolases"/>
    <property type="match status" value="1"/>
</dbReference>
<feature type="binding site" evidence="8">
    <location>
        <position position="159"/>
    </location>
    <ligand>
        <name>ATP</name>
        <dbReference type="ChEBI" id="CHEBI:30616"/>
    </ligand>
</feature>
<dbReference type="Proteomes" id="UP000823634">
    <property type="component" value="Unassembled WGS sequence"/>
</dbReference>
<dbReference type="InterPro" id="IPR038454">
    <property type="entry name" value="DnaA_N_sf"/>
</dbReference>
<dbReference type="PROSITE" id="PS01008">
    <property type="entry name" value="DNAA"/>
    <property type="match status" value="1"/>
</dbReference>
<evidence type="ECO:0000256" key="9">
    <source>
        <dbReference type="NCBIfam" id="TIGR00362"/>
    </source>
</evidence>
<comment type="similarity">
    <text evidence="1 8 11">Belongs to the DnaA family.</text>
</comment>
<dbReference type="Gene3D" id="1.10.8.60">
    <property type="match status" value="1"/>
</dbReference>
<dbReference type="SMART" id="SM00382">
    <property type="entry name" value="AAA"/>
    <property type="match status" value="1"/>
</dbReference>
<evidence type="ECO:0000256" key="7">
    <source>
        <dbReference type="ARBA" id="ARBA00023125"/>
    </source>
</evidence>
<accession>A0A9D9DH21</accession>
<dbReference type="Gene3D" id="1.10.1750.10">
    <property type="match status" value="1"/>
</dbReference>
<dbReference type="CDD" id="cd00009">
    <property type="entry name" value="AAA"/>
    <property type="match status" value="1"/>
</dbReference>
<dbReference type="GO" id="GO:0006270">
    <property type="term" value="P:DNA replication initiation"/>
    <property type="evidence" value="ECO:0007669"/>
    <property type="project" value="UniProtKB-UniRule"/>
</dbReference>
<comment type="caution">
    <text evidence="8">Lacks conserved residue(s) required for the propagation of feature annotation.</text>
</comment>
<dbReference type="SUPFAM" id="SSF48295">
    <property type="entry name" value="TrpR-like"/>
    <property type="match status" value="1"/>
</dbReference>
<keyword evidence="3 8" id="KW-0235">DNA replication</keyword>
<organism evidence="14 15">
    <name type="scientific">Candidatus Alloenteromonas pullistercoris</name>
    <dbReference type="NCBI Taxonomy" id="2840785"/>
    <lineage>
        <taxon>Bacteria</taxon>
        <taxon>Bacillati</taxon>
        <taxon>Bacillota</taxon>
        <taxon>Bacillota incertae sedis</taxon>
        <taxon>Candidatus Alloenteromonas</taxon>
    </lineage>
</organism>
<feature type="region of interest" description="Domain I, interacts with DnaA modulators" evidence="8">
    <location>
        <begin position="1"/>
        <end position="95"/>
    </location>
</feature>
<dbReference type="InterPro" id="IPR013159">
    <property type="entry name" value="DnaA_C"/>
</dbReference>
<evidence type="ECO:0000256" key="10">
    <source>
        <dbReference type="RuleBase" id="RU000577"/>
    </source>
</evidence>
<dbReference type="Pfam" id="PF08299">
    <property type="entry name" value="Bac_DnaA_C"/>
    <property type="match status" value="1"/>
</dbReference>
<evidence type="ECO:0000256" key="1">
    <source>
        <dbReference type="ARBA" id="ARBA00006583"/>
    </source>
</evidence>
<evidence type="ECO:0000256" key="3">
    <source>
        <dbReference type="ARBA" id="ARBA00022705"/>
    </source>
</evidence>
<comment type="caution">
    <text evidence="14">The sequence shown here is derived from an EMBL/GenBank/DDBJ whole genome shotgun (WGS) entry which is preliminary data.</text>
</comment>
<evidence type="ECO:0000256" key="11">
    <source>
        <dbReference type="RuleBase" id="RU004227"/>
    </source>
</evidence>
<evidence type="ECO:0000256" key="6">
    <source>
        <dbReference type="ARBA" id="ARBA00023121"/>
    </source>
</evidence>
<dbReference type="NCBIfam" id="TIGR00362">
    <property type="entry name" value="DnaA"/>
    <property type="match status" value="1"/>
</dbReference>
<keyword evidence="5 8" id="KW-0067">ATP-binding</keyword>
<dbReference type="PANTHER" id="PTHR30050:SF2">
    <property type="entry name" value="CHROMOSOMAL REPLICATION INITIATOR PROTEIN DNAA"/>
    <property type="match status" value="1"/>
</dbReference>
<comment type="domain">
    <text evidence="8">Domain I is involved in oligomerization and binding regulators, domain II is flexibile and of varying length in different bacteria, domain III forms the AAA+ region, while domain IV binds dsDNA.</text>
</comment>
<evidence type="ECO:0000259" key="12">
    <source>
        <dbReference type="SMART" id="SM00382"/>
    </source>
</evidence>
<evidence type="ECO:0000256" key="2">
    <source>
        <dbReference type="ARBA" id="ARBA00022490"/>
    </source>
</evidence>
<gene>
    <name evidence="8 14" type="primary">dnaA</name>
    <name evidence="14" type="ORF">IAC61_01415</name>
</gene>
<feature type="domain" description="Chromosomal replication initiator DnaA C-terminal" evidence="13">
    <location>
        <begin position="364"/>
        <end position="433"/>
    </location>
</feature>
<protein>
    <recommendedName>
        <fullName evidence="8 9">Chromosomal replication initiator protein DnaA</fullName>
    </recommendedName>
</protein>
<keyword evidence="2 8" id="KW-0963">Cytoplasm</keyword>
<sequence length="455" mass="50993">MQQTLTQIGDIWSVILEKMTEKLKNQPDGQLIIDSFFTKSRIISIENKTITVLVSTKVAAMVLEKNYKEDLERITNKVTGTDYDLVFVTKDEVDSTEEKEDPTKKFFPDAYLNPNYTFDNFVVGNSNNAAFQAGVMIASTPGRMFNPLLIHSESGMGKTHLLHAIGNAIKAKYPTMRVLCASGSDFVEEFVQYASGSKENSSLSKYFKNDVDVFLVDDIQYIVGKKGTMEMFFTVFQSLVNKEKQIVLTSDQPPEKLDGLDERLKTRFTQGLVLEMQKPDVETAKRILKMKIEGNGLSVDDFDDEVLTLLAKNFSKNVRELEGTLNRLVFYTINMSQDKRITVESAQKALKDLSGTKSDKSELTIDKIIAKVADYYSMTPSQLTGRIRVARIAMARHIAMYLIRDLLDAPFSKIGEAFGGKDHATVINGVKKVENSLASDPDMAIAISDLKKRLS</sequence>
<dbReference type="GO" id="GO:0003688">
    <property type="term" value="F:DNA replication origin binding"/>
    <property type="evidence" value="ECO:0007669"/>
    <property type="project" value="UniProtKB-UniRule"/>
</dbReference>
<dbReference type="InterPro" id="IPR018312">
    <property type="entry name" value="Chromosome_initiator_DnaA_CS"/>
</dbReference>
<dbReference type="GO" id="GO:0005737">
    <property type="term" value="C:cytoplasm"/>
    <property type="evidence" value="ECO:0007669"/>
    <property type="project" value="UniProtKB-SubCell"/>
</dbReference>
<keyword evidence="4 8" id="KW-0547">Nucleotide-binding</keyword>
<dbReference type="InterPro" id="IPR013317">
    <property type="entry name" value="DnaA_dom"/>
</dbReference>
<evidence type="ECO:0000259" key="13">
    <source>
        <dbReference type="SMART" id="SM00760"/>
    </source>
</evidence>
<feature type="domain" description="AAA+ ATPase" evidence="12">
    <location>
        <begin position="144"/>
        <end position="272"/>
    </location>
</feature>
<evidence type="ECO:0000313" key="14">
    <source>
        <dbReference type="EMBL" id="MBO8425965.1"/>
    </source>
</evidence>
<comment type="function">
    <text evidence="8 10">Plays an essential role in the initiation and regulation of chromosomal replication. ATP-DnaA binds to the origin of replication (oriC) to initiate formation of the DNA replication initiation complex once per cell cycle. Binds the DnaA box (a 9 base pair repeat at the origin) and separates the double-stranded (ds)DNA. Forms a right-handed helical filament on oriC DNA; dsDNA binds to the exterior of the filament while single-stranded (ss)DNA is stabiized in the filament's interior. The ATP-DnaA-oriC complex binds and stabilizes one strand of the AT-rich DNA unwinding element (DUE), permitting loading of DNA polymerase. After initiation quickly degrades to an ADP-DnaA complex that is not apt for DNA replication. Binds acidic phospholipids.</text>
</comment>
<dbReference type="SMART" id="SM00760">
    <property type="entry name" value="Bac_DnaA_C"/>
    <property type="match status" value="1"/>
</dbReference>
<reference evidence="14" key="2">
    <citation type="journal article" date="2021" name="PeerJ">
        <title>Extensive microbial diversity within the chicken gut microbiome revealed by metagenomics and culture.</title>
        <authorList>
            <person name="Gilroy R."/>
            <person name="Ravi A."/>
            <person name="Getino M."/>
            <person name="Pursley I."/>
            <person name="Horton D.L."/>
            <person name="Alikhan N.F."/>
            <person name="Baker D."/>
            <person name="Gharbi K."/>
            <person name="Hall N."/>
            <person name="Watson M."/>
            <person name="Adriaenssens E.M."/>
            <person name="Foster-Nyarko E."/>
            <person name="Jarju S."/>
            <person name="Secka A."/>
            <person name="Antonio M."/>
            <person name="Oren A."/>
            <person name="Chaudhuri R.R."/>
            <person name="La Ragione R."/>
            <person name="Hildebrand F."/>
            <person name="Pallen M.J."/>
        </authorList>
    </citation>
    <scope>NUCLEOTIDE SEQUENCE</scope>
    <source>
        <strain evidence="14">17113</strain>
    </source>
</reference>
<dbReference type="Pfam" id="PF00308">
    <property type="entry name" value="Bac_DnaA"/>
    <property type="match status" value="1"/>
</dbReference>
<dbReference type="GO" id="GO:0005524">
    <property type="term" value="F:ATP binding"/>
    <property type="evidence" value="ECO:0007669"/>
    <property type="project" value="UniProtKB-UniRule"/>
</dbReference>
<feature type="binding site" evidence="8">
    <location>
        <position position="155"/>
    </location>
    <ligand>
        <name>ATP</name>
        <dbReference type="ChEBI" id="CHEBI:30616"/>
    </ligand>
</feature>
<dbReference type="GO" id="GO:0008289">
    <property type="term" value="F:lipid binding"/>
    <property type="evidence" value="ECO:0007669"/>
    <property type="project" value="UniProtKB-KW"/>
</dbReference>
<dbReference type="GO" id="GO:0005886">
    <property type="term" value="C:plasma membrane"/>
    <property type="evidence" value="ECO:0007669"/>
    <property type="project" value="TreeGrafter"/>
</dbReference>